<name>A0A3A9ZRU8_9ACTN</name>
<dbReference type="Proteomes" id="UP000281726">
    <property type="component" value="Unassembled WGS sequence"/>
</dbReference>
<evidence type="ECO:0000256" key="3">
    <source>
        <dbReference type="ARBA" id="ARBA00023163"/>
    </source>
</evidence>
<dbReference type="InterPro" id="IPR001647">
    <property type="entry name" value="HTH_TetR"/>
</dbReference>
<evidence type="ECO:0000313" key="8">
    <source>
        <dbReference type="Proteomes" id="UP000281726"/>
    </source>
</evidence>
<protein>
    <submittedName>
        <fullName evidence="7">TetR family transcriptional regulator</fullName>
    </submittedName>
</protein>
<feature type="domain" description="HTH tetR-type" evidence="6">
    <location>
        <begin position="23"/>
        <end position="83"/>
    </location>
</feature>
<gene>
    <name evidence="7" type="ORF">D7223_03800</name>
</gene>
<dbReference type="OrthoDB" id="4823039at2"/>
<dbReference type="AlphaFoldDB" id="A0A3A9ZRU8"/>
<dbReference type="RefSeq" id="WP_120724792.1">
    <property type="nucleotide sequence ID" value="NZ_RBAK01000001.1"/>
</dbReference>
<dbReference type="PRINTS" id="PR00455">
    <property type="entry name" value="HTHTETR"/>
</dbReference>
<dbReference type="Pfam" id="PF00440">
    <property type="entry name" value="TetR_N"/>
    <property type="match status" value="1"/>
</dbReference>
<dbReference type="PROSITE" id="PS50977">
    <property type="entry name" value="HTH_TETR_2"/>
    <property type="match status" value="1"/>
</dbReference>
<dbReference type="PANTHER" id="PTHR30055">
    <property type="entry name" value="HTH-TYPE TRANSCRIPTIONAL REGULATOR RUTR"/>
    <property type="match status" value="1"/>
</dbReference>
<keyword evidence="8" id="KW-1185">Reference proteome</keyword>
<sequence length="222" mass="24789">MDEVKDEKPTRPYRSRVREESARRTRQAVVRAATELFVAHGYGTTSLADVAAAAGVARPTVFATFGSKAALLRQVLDETLAGDDEPVPVAQRPWFRPVWDARSPEGVLDGYAGVCTLIGGRAARVFEIVRRAADETTELAEIWETLLRNRRAGARMVVERLGTLDTALRQGSDVERAVDELWFYNDPAHYGALVLRCGWTEESFRRWLAERMCDVLLPGQRG</sequence>
<evidence type="ECO:0000313" key="7">
    <source>
        <dbReference type="EMBL" id="RKN50881.1"/>
    </source>
</evidence>
<dbReference type="SUPFAM" id="SSF46689">
    <property type="entry name" value="Homeodomain-like"/>
    <property type="match status" value="1"/>
</dbReference>
<accession>A0A3A9ZRU8</accession>
<organism evidence="7 8">
    <name type="scientific">Micromonospora endolithica</name>
    <dbReference type="NCBI Taxonomy" id="230091"/>
    <lineage>
        <taxon>Bacteria</taxon>
        <taxon>Bacillati</taxon>
        <taxon>Actinomycetota</taxon>
        <taxon>Actinomycetes</taxon>
        <taxon>Micromonosporales</taxon>
        <taxon>Micromonosporaceae</taxon>
        <taxon>Micromonospora</taxon>
    </lineage>
</organism>
<dbReference type="EMBL" id="RBAK01000001">
    <property type="protein sequence ID" value="RKN50881.1"/>
    <property type="molecule type" value="Genomic_DNA"/>
</dbReference>
<keyword evidence="2 4" id="KW-0238">DNA-binding</keyword>
<evidence type="ECO:0000259" key="6">
    <source>
        <dbReference type="PROSITE" id="PS50977"/>
    </source>
</evidence>
<dbReference type="PANTHER" id="PTHR30055:SF234">
    <property type="entry name" value="HTH-TYPE TRANSCRIPTIONAL REGULATOR BETI"/>
    <property type="match status" value="1"/>
</dbReference>
<evidence type="ECO:0000256" key="2">
    <source>
        <dbReference type="ARBA" id="ARBA00023125"/>
    </source>
</evidence>
<reference evidence="7 8" key="1">
    <citation type="journal article" date="2004" name="Syst. Appl. Microbiol.">
        <title>Cryptoendolithic actinomycetes from antarctic sandstone rock samples: Micromonospora endolithica sp. nov. and two isolates related to Micromonospora coerulea Jensen 1932.</title>
        <authorList>
            <person name="Hirsch P."/>
            <person name="Mevs U."/>
            <person name="Kroppenstedt R.M."/>
            <person name="Schumann P."/>
            <person name="Stackebrandt E."/>
        </authorList>
    </citation>
    <scope>NUCLEOTIDE SEQUENCE [LARGE SCALE GENOMIC DNA]</scope>
    <source>
        <strain evidence="7 8">JCM 12677</strain>
    </source>
</reference>
<dbReference type="GO" id="GO:0003700">
    <property type="term" value="F:DNA-binding transcription factor activity"/>
    <property type="evidence" value="ECO:0007669"/>
    <property type="project" value="TreeGrafter"/>
</dbReference>
<keyword evidence="3" id="KW-0804">Transcription</keyword>
<comment type="caution">
    <text evidence="7">The sequence shown here is derived from an EMBL/GenBank/DDBJ whole genome shotgun (WGS) entry which is preliminary data.</text>
</comment>
<evidence type="ECO:0000256" key="5">
    <source>
        <dbReference type="SAM" id="MobiDB-lite"/>
    </source>
</evidence>
<proteinExistence type="predicted"/>
<feature type="DNA-binding region" description="H-T-H motif" evidence="4">
    <location>
        <begin position="46"/>
        <end position="65"/>
    </location>
</feature>
<dbReference type="InterPro" id="IPR050109">
    <property type="entry name" value="HTH-type_TetR-like_transc_reg"/>
</dbReference>
<evidence type="ECO:0000256" key="1">
    <source>
        <dbReference type="ARBA" id="ARBA00023015"/>
    </source>
</evidence>
<keyword evidence="1" id="KW-0805">Transcription regulation</keyword>
<dbReference type="Gene3D" id="1.10.357.10">
    <property type="entry name" value="Tetracycline Repressor, domain 2"/>
    <property type="match status" value="1"/>
</dbReference>
<feature type="region of interest" description="Disordered" evidence="5">
    <location>
        <begin position="1"/>
        <end position="20"/>
    </location>
</feature>
<evidence type="ECO:0000256" key="4">
    <source>
        <dbReference type="PROSITE-ProRule" id="PRU00335"/>
    </source>
</evidence>
<dbReference type="GO" id="GO:0000976">
    <property type="term" value="F:transcription cis-regulatory region binding"/>
    <property type="evidence" value="ECO:0007669"/>
    <property type="project" value="TreeGrafter"/>
</dbReference>
<dbReference type="InterPro" id="IPR009057">
    <property type="entry name" value="Homeodomain-like_sf"/>
</dbReference>